<evidence type="ECO:0000313" key="4">
    <source>
        <dbReference type="Proteomes" id="UP001362899"/>
    </source>
</evidence>
<accession>A0AAV5RFH5</accession>
<feature type="region of interest" description="Disordered" evidence="2">
    <location>
        <begin position="1"/>
        <end position="31"/>
    </location>
</feature>
<keyword evidence="1" id="KW-0175">Coiled coil</keyword>
<evidence type="ECO:0000256" key="2">
    <source>
        <dbReference type="SAM" id="MobiDB-lite"/>
    </source>
</evidence>
<keyword evidence="4" id="KW-1185">Reference proteome</keyword>
<name>A0AAV5RFH5_STABA</name>
<sequence length="439" mass="49411">MVDKPMEFPSSDSDTSPSNTSDAASDSSTNEEFVNISVPRLVSYETPLIPVIVEGLHATAAGHNWLANNGKNLRSISSDSELTSEEVDAALQLELQKVCHFLDGGLSQGLYITQALEHYVRLKLNAGASRIHSDAILHVLSKLPNGEEELVSTALANHELVKVFPAPLNNDDDDEVEIQKLFDILFWWNGSPLDEQGNFDASEVPILNKLANLFVVHGNDSNIVVTRKLNLGKYTEKALPLVKNAYEKQFQLKKTLSDLTSQLNKVYVFEGQQLPETLQTAATSLRKNGNKSAADELEREVERINKEIYRLRNEIGSVQQQLYANEQIQIDFDNGYYLLKAIAIFENPDRPVLMLNVRDDDWILKAQKEQYSIRFEEVQDLTLQSSNFIAFYESSKSIPHCASSTNMQQWTANEQKNKNEQRESPGNTILSLSHNKEKE</sequence>
<evidence type="ECO:0000256" key="1">
    <source>
        <dbReference type="SAM" id="Coils"/>
    </source>
</evidence>
<gene>
    <name evidence="3" type="ORF">DASB73_011360</name>
</gene>
<feature type="coiled-coil region" evidence="1">
    <location>
        <begin position="287"/>
        <end position="321"/>
    </location>
</feature>
<dbReference type="EMBL" id="BTGC01000003">
    <property type="protein sequence ID" value="GMM50178.1"/>
    <property type="molecule type" value="Genomic_DNA"/>
</dbReference>
<evidence type="ECO:0000313" key="3">
    <source>
        <dbReference type="EMBL" id="GMM50178.1"/>
    </source>
</evidence>
<feature type="compositionally biased region" description="Polar residues" evidence="2">
    <location>
        <begin position="424"/>
        <end position="433"/>
    </location>
</feature>
<comment type="caution">
    <text evidence="3">The sequence shown here is derived from an EMBL/GenBank/DDBJ whole genome shotgun (WGS) entry which is preliminary data.</text>
</comment>
<protein>
    <submittedName>
        <fullName evidence="3">Uncharacterized protein</fullName>
    </submittedName>
</protein>
<dbReference type="Proteomes" id="UP001362899">
    <property type="component" value="Unassembled WGS sequence"/>
</dbReference>
<feature type="compositionally biased region" description="Low complexity" evidence="2">
    <location>
        <begin position="9"/>
        <end position="30"/>
    </location>
</feature>
<feature type="region of interest" description="Disordered" evidence="2">
    <location>
        <begin position="411"/>
        <end position="439"/>
    </location>
</feature>
<proteinExistence type="predicted"/>
<dbReference type="AlphaFoldDB" id="A0AAV5RFH5"/>
<organism evidence="3 4">
    <name type="scientific">Starmerella bacillaris</name>
    <name type="common">Yeast</name>
    <name type="synonym">Candida zemplinina</name>
    <dbReference type="NCBI Taxonomy" id="1247836"/>
    <lineage>
        <taxon>Eukaryota</taxon>
        <taxon>Fungi</taxon>
        <taxon>Dikarya</taxon>
        <taxon>Ascomycota</taxon>
        <taxon>Saccharomycotina</taxon>
        <taxon>Dipodascomycetes</taxon>
        <taxon>Dipodascales</taxon>
        <taxon>Trichomonascaceae</taxon>
        <taxon>Starmerella</taxon>
    </lineage>
</organism>
<reference evidence="3 4" key="1">
    <citation type="journal article" date="2023" name="Elife">
        <title>Identification of key yeast species and microbe-microbe interactions impacting larval growth of Drosophila in the wild.</title>
        <authorList>
            <person name="Mure A."/>
            <person name="Sugiura Y."/>
            <person name="Maeda R."/>
            <person name="Honda K."/>
            <person name="Sakurai N."/>
            <person name="Takahashi Y."/>
            <person name="Watada M."/>
            <person name="Katoh T."/>
            <person name="Gotoh A."/>
            <person name="Gotoh Y."/>
            <person name="Taniguchi I."/>
            <person name="Nakamura K."/>
            <person name="Hayashi T."/>
            <person name="Katayama T."/>
            <person name="Uemura T."/>
            <person name="Hattori Y."/>
        </authorList>
    </citation>
    <scope>NUCLEOTIDE SEQUENCE [LARGE SCALE GENOMIC DNA]</scope>
    <source>
        <strain evidence="3 4">SB-73</strain>
    </source>
</reference>